<evidence type="ECO:0000259" key="1">
    <source>
        <dbReference type="Pfam" id="PF00578"/>
    </source>
</evidence>
<organism evidence="3 4">
    <name type="scientific">Phocaeicola plebeius</name>
    <dbReference type="NCBI Taxonomy" id="310297"/>
    <lineage>
        <taxon>Bacteria</taxon>
        <taxon>Pseudomonadati</taxon>
        <taxon>Bacteroidota</taxon>
        <taxon>Bacteroidia</taxon>
        <taxon>Bacteroidales</taxon>
        <taxon>Bacteroidaceae</taxon>
        <taxon>Phocaeicola</taxon>
    </lineage>
</organism>
<accession>A0A854C296</accession>
<evidence type="ECO:0000313" key="4">
    <source>
        <dbReference type="Proteomes" id="UP000186685"/>
    </source>
</evidence>
<dbReference type="SUPFAM" id="SSF52833">
    <property type="entry name" value="Thioredoxin-like"/>
    <property type="match status" value="1"/>
</dbReference>
<evidence type="ECO:0000259" key="2">
    <source>
        <dbReference type="Pfam" id="PF14289"/>
    </source>
</evidence>
<name>A0A854C296_9BACT</name>
<dbReference type="InterPro" id="IPR050553">
    <property type="entry name" value="Thioredoxin_ResA/DsbE_sf"/>
</dbReference>
<dbReference type="InterPro" id="IPR025380">
    <property type="entry name" value="DUF4369"/>
</dbReference>
<dbReference type="EMBL" id="MNQR01000019">
    <property type="protein sequence ID" value="OKZ10535.1"/>
    <property type="molecule type" value="Genomic_DNA"/>
</dbReference>
<dbReference type="AlphaFoldDB" id="A0A854C296"/>
<dbReference type="CDD" id="cd02966">
    <property type="entry name" value="TlpA_like_family"/>
    <property type="match status" value="1"/>
</dbReference>
<dbReference type="GO" id="GO:0016209">
    <property type="term" value="F:antioxidant activity"/>
    <property type="evidence" value="ECO:0007669"/>
    <property type="project" value="InterPro"/>
</dbReference>
<dbReference type="InterPro" id="IPR036249">
    <property type="entry name" value="Thioredoxin-like_sf"/>
</dbReference>
<evidence type="ECO:0008006" key="5">
    <source>
        <dbReference type="Google" id="ProtNLM"/>
    </source>
</evidence>
<comment type="caution">
    <text evidence="3">The sequence shown here is derived from an EMBL/GenBank/DDBJ whole genome shotgun (WGS) entry which is preliminary data.</text>
</comment>
<proteinExistence type="predicted"/>
<dbReference type="PANTHER" id="PTHR42852">
    <property type="entry name" value="THIOL:DISULFIDE INTERCHANGE PROTEIN DSBE"/>
    <property type="match status" value="1"/>
</dbReference>
<sequence>MKKTFFYLLAIAAVVWSCDSTPKFRIEGTITDSEDSVLYLEAMTLNGVDVLDSAELDDDGDFSFSHAAPSSPEFYALRINGRRINLSVDSTETITVNASLPTMDSDYEVSGSENCTKIKEISAMQREVQRKITAFEKNTSMLPGDISDSVRNVLSAYKKKIMVDYILKDPSKAYAYYAVCQSISDLYGTFLLFNPLNDRTDVKCYAAVATAWDGKYPDAERTRQICNVAVRGMENTSKRVAEIDASKISETGIIEVALPDAGGNVRSLKGLKGKVVLLDFTKYGAPKSDARTRQMRELYNKYSAKGFEIYQVSLDEDIHFWKYASENLPWICVHETDGSATSVYGVSTLPTYFIIDRDNEVVMRSDAVKNLEAEILKLL</sequence>
<dbReference type="GO" id="GO:0016491">
    <property type="term" value="F:oxidoreductase activity"/>
    <property type="evidence" value="ECO:0007669"/>
    <property type="project" value="InterPro"/>
</dbReference>
<reference evidence="3 4" key="1">
    <citation type="journal article" date="2016" name="Nat. Biotechnol.">
        <title>Measurement of bacterial replication rates in microbial communities.</title>
        <authorList>
            <person name="Brown C.T."/>
            <person name="Olm M.R."/>
            <person name="Thomas B.C."/>
            <person name="Banfield J.F."/>
        </authorList>
    </citation>
    <scope>NUCLEOTIDE SEQUENCE [LARGE SCALE GENOMIC DNA]</scope>
    <source>
        <strain evidence="3">45_130</strain>
    </source>
</reference>
<evidence type="ECO:0000313" key="3">
    <source>
        <dbReference type="EMBL" id="OKZ10535.1"/>
    </source>
</evidence>
<dbReference type="InterPro" id="IPR000866">
    <property type="entry name" value="AhpC/TSA"/>
</dbReference>
<protein>
    <recommendedName>
        <fullName evidence="5">AhpC/TSA family protein</fullName>
    </recommendedName>
</protein>
<dbReference type="Gene3D" id="3.40.30.10">
    <property type="entry name" value="Glutaredoxin"/>
    <property type="match status" value="1"/>
</dbReference>
<dbReference type="Pfam" id="PF14289">
    <property type="entry name" value="DUF4369"/>
    <property type="match status" value="1"/>
</dbReference>
<dbReference type="Proteomes" id="UP000186685">
    <property type="component" value="Unassembled WGS sequence"/>
</dbReference>
<feature type="domain" description="DUF4369" evidence="2">
    <location>
        <begin position="24"/>
        <end position="114"/>
    </location>
</feature>
<dbReference type="Pfam" id="PF00578">
    <property type="entry name" value="AhpC-TSA"/>
    <property type="match status" value="1"/>
</dbReference>
<gene>
    <name evidence="3" type="ORF">BHV76_06560</name>
</gene>
<feature type="domain" description="Alkyl hydroperoxide reductase subunit C/ Thiol specific antioxidant" evidence="1">
    <location>
        <begin position="255"/>
        <end position="362"/>
    </location>
</feature>
<dbReference type="PANTHER" id="PTHR42852:SF17">
    <property type="entry name" value="THIOREDOXIN-LIKE PROTEIN HI_1115"/>
    <property type="match status" value="1"/>
</dbReference>